<organism evidence="3 5">
    <name type="scientific">Brachyspira aalborgi</name>
    <dbReference type="NCBI Taxonomy" id="29522"/>
    <lineage>
        <taxon>Bacteria</taxon>
        <taxon>Pseudomonadati</taxon>
        <taxon>Spirochaetota</taxon>
        <taxon>Spirochaetia</taxon>
        <taxon>Brachyspirales</taxon>
        <taxon>Brachyspiraceae</taxon>
        <taxon>Brachyspira</taxon>
    </lineage>
</organism>
<evidence type="ECO:0000313" key="2">
    <source>
        <dbReference type="EMBL" id="TXJ26122.1"/>
    </source>
</evidence>
<dbReference type="RefSeq" id="WP_147757817.1">
    <property type="nucleotide sequence ID" value="NZ_SAXT01000001.1"/>
</dbReference>
<dbReference type="AlphaFoldDB" id="A0A5C8DQY6"/>
<comment type="caution">
    <text evidence="3">The sequence shown here is derived from an EMBL/GenBank/DDBJ whole genome shotgun (WGS) entry which is preliminary data.</text>
</comment>
<dbReference type="EMBL" id="SAXT01000001">
    <property type="protein sequence ID" value="TXJ13695.1"/>
    <property type="molecule type" value="Genomic_DNA"/>
</dbReference>
<gene>
    <name evidence="2" type="ORF">EPJ73_04740</name>
    <name evidence="1" type="ORF">EPJ80_02855</name>
    <name evidence="3" type="ORF">EPJ81_02410</name>
</gene>
<reference evidence="4 5" key="1">
    <citation type="journal article" date="1992" name="Lakartidningen">
        <title>[Penicillin V and not amoxicillin is the first choice preparation in acute otitis].</title>
        <authorList>
            <person name="Kamme C."/>
            <person name="Lundgren K."/>
            <person name="Prellner K."/>
        </authorList>
    </citation>
    <scope>NUCLEOTIDE SEQUENCE [LARGE SCALE GENOMIC DNA]</scope>
    <source>
        <strain evidence="3 5">PC3997IV</strain>
        <strain evidence="2 4">PC4597II</strain>
        <strain evidence="1 6">W1</strain>
    </source>
</reference>
<evidence type="ECO:0000313" key="1">
    <source>
        <dbReference type="EMBL" id="TXJ13695.1"/>
    </source>
</evidence>
<evidence type="ECO:0000313" key="5">
    <source>
        <dbReference type="Proteomes" id="UP000325002"/>
    </source>
</evidence>
<dbReference type="Proteomes" id="UP000325116">
    <property type="component" value="Unassembled WGS sequence"/>
</dbReference>
<name>A0A5C8DQY6_9SPIR</name>
<dbReference type="EMBL" id="SAYD01000008">
    <property type="protein sequence ID" value="TXJ40529.1"/>
    <property type="molecule type" value="Genomic_DNA"/>
</dbReference>
<dbReference type="Proteomes" id="UP000324336">
    <property type="component" value="Unassembled WGS sequence"/>
</dbReference>
<sequence length="129" mass="15244">MAQLKIYFAESFGENYKSKSDNSLYVVTIRSKDINNIYNAIDNSELGIYPYKKLFLKKSHNNYKLPFTRCYPYAYLYSIKGNKLKIEIHSYLGLNFMAYLVFENCKVIGENVDIDNINLPEEYLKDYKK</sequence>
<evidence type="ECO:0000313" key="4">
    <source>
        <dbReference type="Proteomes" id="UP000324336"/>
    </source>
</evidence>
<reference evidence="3" key="2">
    <citation type="submission" date="2019-01" db="EMBL/GenBank/DDBJ databases">
        <authorList>
            <person name="Thorell K."/>
        </authorList>
    </citation>
    <scope>NUCLEOTIDE SEQUENCE</scope>
    <source>
        <strain evidence="3">PC3997IV</strain>
        <strain evidence="2">PC4597II</strain>
        <strain evidence="1">W1</strain>
    </source>
</reference>
<dbReference type="Proteomes" id="UP000325002">
    <property type="component" value="Unassembled WGS sequence"/>
</dbReference>
<evidence type="ECO:0000313" key="6">
    <source>
        <dbReference type="Proteomes" id="UP000325116"/>
    </source>
</evidence>
<evidence type="ECO:0000313" key="3">
    <source>
        <dbReference type="EMBL" id="TXJ40529.1"/>
    </source>
</evidence>
<accession>A0A5C8DQY6</accession>
<protein>
    <submittedName>
        <fullName evidence="3">Uncharacterized protein</fullName>
    </submittedName>
</protein>
<dbReference type="EMBL" id="SAYA01000016">
    <property type="protein sequence ID" value="TXJ26122.1"/>
    <property type="molecule type" value="Genomic_DNA"/>
</dbReference>
<proteinExistence type="predicted"/>